<comment type="caution">
    <text evidence="5">The sequence shown here is derived from an EMBL/GenBank/DDBJ whole genome shotgun (WGS) entry which is preliminary data.</text>
</comment>
<dbReference type="InterPro" id="IPR012337">
    <property type="entry name" value="RNaseH-like_sf"/>
</dbReference>
<gene>
    <name evidence="5" type="ORF">CXB51_003110</name>
</gene>
<dbReference type="Pfam" id="PF17921">
    <property type="entry name" value="Integrase_H2C2"/>
    <property type="match status" value="1"/>
</dbReference>
<evidence type="ECO:0000313" key="5">
    <source>
        <dbReference type="EMBL" id="KAG8501036.1"/>
    </source>
</evidence>
<dbReference type="InterPro" id="IPR041588">
    <property type="entry name" value="Integrase_H2C2"/>
</dbReference>
<dbReference type="InterPro" id="IPR056924">
    <property type="entry name" value="SH3_Tf2-1"/>
</dbReference>
<proteinExistence type="predicted"/>
<dbReference type="InterPro" id="IPR043502">
    <property type="entry name" value="DNA/RNA_pol_sf"/>
</dbReference>
<dbReference type="InterPro" id="IPR053134">
    <property type="entry name" value="RNA-dir_DNA_polymerase"/>
</dbReference>
<dbReference type="Gene3D" id="3.10.10.10">
    <property type="entry name" value="HIV Type 1 Reverse Transcriptase, subunit A, domain 1"/>
    <property type="match status" value="1"/>
</dbReference>
<dbReference type="InterPro" id="IPR000477">
    <property type="entry name" value="RT_dom"/>
</dbReference>
<evidence type="ECO:0000259" key="4">
    <source>
        <dbReference type="Pfam" id="PF24626"/>
    </source>
</evidence>
<accession>A0A8J6DAD0</accession>
<dbReference type="PANTHER" id="PTHR24559">
    <property type="entry name" value="TRANSPOSON TY3-I GAG-POL POLYPROTEIN"/>
    <property type="match status" value="1"/>
</dbReference>
<dbReference type="Gene3D" id="3.30.70.270">
    <property type="match status" value="1"/>
</dbReference>
<evidence type="ECO:0000259" key="1">
    <source>
        <dbReference type="Pfam" id="PF00078"/>
    </source>
</evidence>
<dbReference type="SUPFAM" id="SSF56672">
    <property type="entry name" value="DNA/RNA polymerases"/>
    <property type="match status" value="1"/>
</dbReference>
<dbReference type="Proteomes" id="UP000701853">
    <property type="component" value="Chromosome 2"/>
</dbReference>
<protein>
    <recommendedName>
        <fullName evidence="7">DNA/RNA polymerases superfamily protein</fullName>
    </recommendedName>
</protein>
<feature type="domain" description="Reverse transcriptase/retrotransposon-derived protein RNase H-like" evidence="2">
    <location>
        <begin position="164"/>
        <end position="231"/>
    </location>
</feature>
<keyword evidence="6" id="KW-1185">Reference proteome</keyword>
<dbReference type="Pfam" id="PF00078">
    <property type="entry name" value="RVT_1"/>
    <property type="match status" value="1"/>
</dbReference>
<feature type="domain" description="Tf2-1-like SH3-like" evidence="4">
    <location>
        <begin position="443"/>
        <end position="508"/>
    </location>
</feature>
<feature type="domain" description="Integrase zinc-binding" evidence="3">
    <location>
        <begin position="265"/>
        <end position="306"/>
    </location>
</feature>
<evidence type="ECO:0000313" key="6">
    <source>
        <dbReference type="Proteomes" id="UP000701853"/>
    </source>
</evidence>
<sequence length="570" mass="66972">MRLCIAYRQLNKVTIKNKYPLPRIDNLFDQLKGATVFSKIDLRSGNYQLRVKESAVPKTTFRTRYGHYEFLVMSFGLTNTPTIFMDLMNRIFRPYLDKFVVVLIDDILIYSRAKVSFGSEKLDFWDTLFQRKVYGLIRVRFRQLLIGNHRGMYPKSEAFWVWLLKVLLIEAPVLVQPELGKDFVIFNDASLNGLGCVLIQEGKMIAYASRQLKLHEKNYPMHDLELVAIVWLKLLKDYELVIDYHPGKANVVVDALSRKTLFASRKILHEAYNGCLFVHPRSTKMYNDLKELYWWSGMKPDISEVTSDSEEERCCLGPVDRLTKSAHFIPVRIDYSLDKLAELYIAKIVKLHEVPISIILDRDPRFTSRFWRKLQEALEFESSWEKYLSLVEFAYNNSFQPSIKMAPDTEEKVKLIRDCLKVASDRQKSYVDLKRKDIEFQFGDKMFLKVSPWKKILIFGCKSKLSPRFIEPYEIIERIGPVAYRLVLPSELEKIHNVFHVPMLQRYRSDPSHIISLIEIEIRLDMTYGEKSIKVLAREVKQLRNKSIALVKVFWQQHGVEEATWEPRKL</sequence>
<organism evidence="5 6">
    <name type="scientific">Gossypium anomalum</name>
    <dbReference type="NCBI Taxonomy" id="47600"/>
    <lineage>
        <taxon>Eukaryota</taxon>
        <taxon>Viridiplantae</taxon>
        <taxon>Streptophyta</taxon>
        <taxon>Embryophyta</taxon>
        <taxon>Tracheophyta</taxon>
        <taxon>Spermatophyta</taxon>
        <taxon>Magnoliopsida</taxon>
        <taxon>eudicotyledons</taxon>
        <taxon>Gunneridae</taxon>
        <taxon>Pentapetalae</taxon>
        <taxon>rosids</taxon>
        <taxon>malvids</taxon>
        <taxon>Malvales</taxon>
        <taxon>Malvaceae</taxon>
        <taxon>Malvoideae</taxon>
        <taxon>Gossypium</taxon>
    </lineage>
</organism>
<evidence type="ECO:0000259" key="3">
    <source>
        <dbReference type="Pfam" id="PF17921"/>
    </source>
</evidence>
<dbReference type="Pfam" id="PF24626">
    <property type="entry name" value="SH3_Tf2-1"/>
    <property type="match status" value="1"/>
</dbReference>
<reference evidence="5 6" key="1">
    <citation type="journal article" date="2021" name="bioRxiv">
        <title>The Gossypium anomalum genome as a resource for cotton improvement and evolutionary analysis of hybrid incompatibility.</title>
        <authorList>
            <person name="Grover C.E."/>
            <person name="Yuan D."/>
            <person name="Arick M.A."/>
            <person name="Miller E.R."/>
            <person name="Hu G."/>
            <person name="Peterson D.G."/>
            <person name="Wendel J.F."/>
            <person name="Udall J.A."/>
        </authorList>
    </citation>
    <scope>NUCLEOTIDE SEQUENCE [LARGE SCALE GENOMIC DNA]</scope>
    <source>
        <strain evidence="5">JFW-Udall</strain>
        <tissue evidence="5">Leaf</tissue>
    </source>
</reference>
<evidence type="ECO:0000259" key="2">
    <source>
        <dbReference type="Pfam" id="PF17919"/>
    </source>
</evidence>
<dbReference type="EMBL" id="JAHUZN010000002">
    <property type="protein sequence ID" value="KAG8501036.1"/>
    <property type="molecule type" value="Genomic_DNA"/>
</dbReference>
<name>A0A8J6DAD0_9ROSI</name>
<dbReference type="InterPro" id="IPR041577">
    <property type="entry name" value="RT_RNaseH_2"/>
</dbReference>
<dbReference type="CDD" id="cd01647">
    <property type="entry name" value="RT_LTR"/>
    <property type="match status" value="1"/>
</dbReference>
<dbReference type="PANTHER" id="PTHR24559:SF444">
    <property type="entry name" value="REVERSE TRANSCRIPTASE DOMAIN-CONTAINING PROTEIN"/>
    <property type="match status" value="1"/>
</dbReference>
<dbReference type="SUPFAM" id="SSF53098">
    <property type="entry name" value="Ribonuclease H-like"/>
    <property type="match status" value="1"/>
</dbReference>
<dbReference type="Pfam" id="PF17919">
    <property type="entry name" value="RT_RNaseH_2"/>
    <property type="match status" value="1"/>
</dbReference>
<dbReference type="InterPro" id="IPR043128">
    <property type="entry name" value="Rev_trsase/Diguanyl_cyclase"/>
</dbReference>
<feature type="domain" description="Reverse transcriptase" evidence="1">
    <location>
        <begin position="2"/>
        <end position="114"/>
    </location>
</feature>
<evidence type="ECO:0008006" key="7">
    <source>
        <dbReference type="Google" id="ProtNLM"/>
    </source>
</evidence>
<dbReference type="AlphaFoldDB" id="A0A8J6DAD0"/>
<dbReference type="Gene3D" id="1.10.340.70">
    <property type="match status" value="1"/>
</dbReference>
<dbReference type="OrthoDB" id="6769926at2759"/>